<gene>
    <name evidence="1" type="ORF">DCCM_0185</name>
</gene>
<reference evidence="2" key="1">
    <citation type="submission" date="2018-02" db="EMBL/GenBank/DDBJ databases">
        <title>Genome sequence of Desulfocucumis palustris strain NAW-5.</title>
        <authorList>
            <person name="Watanabe M."/>
            <person name="Kojima H."/>
            <person name="Fukui M."/>
        </authorList>
    </citation>
    <scope>NUCLEOTIDE SEQUENCE [LARGE SCALE GENOMIC DNA]</scope>
    <source>
        <strain evidence="2">NAW-5</strain>
    </source>
</reference>
<name>A0A2L2X7V8_9FIRM</name>
<evidence type="ECO:0000313" key="2">
    <source>
        <dbReference type="Proteomes" id="UP000239549"/>
    </source>
</evidence>
<accession>A0A2L2X7V8</accession>
<protein>
    <submittedName>
        <fullName evidence="1">Uncharacterized protein</fullName>
    </submittedName>
</protein>
<sequence>MQNILLYPINRRKINIICRTFMHSFILEKDVLNAPSRIIV</sequence>
<proteinExistence type="predicted"/>
<dbReference type="Proteomes" id="UP000239549">
    <property type="component" value="Unassembled WGS sequence"/>
</dbReference>
<dbReference type="EMBL" id="BFAV01000016">
    <property type="protein sequence ID" value="GBF31994.1"/>
    <property type="molecule type" value="Genomic_DNA"/>
</dbReference>
<comment type="caution">
    <text evidence="1">The sequence shown here is derived from an EMBL/GenBank/DDBJ whole genome shotgun (WGS) entry which is preliminary data.</text>
</comment>
<evidence type="ECO:0000313" key="1">
    <source>
        <dbReference type="EMBL" id="GBF31994.1"/>
    </source>
</evidence>
<organism evidence="1 2">
    <name type="scientific">Desulfocucumis palustris</name>
    <dbReference type="NCBI Taxonomy" id="1898651"/>
    <lineage>
        <taxon>Bacteria</taxon>
        <taxon>Bacillati</taxon>
        <taxon>Bacillota</taxon>
        <taxon>Clostridia</taxon>
        <taxon>Eubacteriales</taxon>
        <taxon>Desulfocucumaceae</taxon>
        <taxon>Desulfocucumis</taxon>
    </lineage>
</organism>
<keyword evidence="2" id="KW-1185">Reference proteome</keyword>
<dbReference type="AlphaFoldDB" id="A0A2L2X7V8"/>